<evidence type="ECO:0000313" key="2">
    <source>
        <dbReference type="Proteomes" id="UP000248484"/>
    </source>
</evidence>
<dbReference type="InParanoid" id="A0A455ADB8"/>
<dbReference type="STRING" id="9755.ENSPCTP00005009198"/>
<dbReference type="CTD" id="84518"/>
<organism evidence="2 3">
    <name type="scientific">Physeter macrocephalus</name>
    <name type="common">Sperm whale</name>
    <name type="synonym">Physeter catodon</name>
    <dbReference type="NCBI Taxonomy" id="9755"/>
    <lineage>
        <taxon>Eukaryota</taxon>
        <taxon>Metazoa</taxon>
        <taxon>Chordata</taxon>
        <taxon>Craniata</taxon>
        <taxon>Vertebrata</taxon>
        <taxon>Euteleostomi</taxon>
        <taxon>Mammalia</taxon>
        <taxon>Eutheria</taxon>
        <taxon>Laurasiatheria</taxon>
        <taxon>Artiodactyla</taxon>
        <taxon>Whippomorpha</taxon>
        <taxon>Cetacea</taxon>
        <taxon>Odontoceti</taxon>
        <taxon>Physeteridae</taxon>
        <taxon>Physeter</taxon>
    </lineage>
</organism>
<dbReference type="InterPro" id="IPR006461">
    <property type="entry name" value="PLAC_motif_containing"/>
</dbReference>
<dbReference type="RefSeq" id="XP_028334147.1">
    <property type="nucleotide sequence ID" value="XM_028478346.2"/>
</dbReference>
<dbReference type="FunCoup" id="A0A455ADB8">
    <property type="interactions" value="16"/>
</dbReference>
<dbReference type="Pfam" id="PF04749">
    <property type="entry name" value="PLAC8"/>
    <property type="match status" value="1"/>
</dbReference>
<dbReference type="NCBIfam" id="TIGR01571">
    <property type="entry name" value="A_thal_Cys_rich"/>
    <property type="match status" value="1"/>
</dbReference>
<dbReference type="PANTHER" id="PTHR15907">
    <property type="entry name" value="DUF614 FAMILY PROTEIN-RELATED"/>
    <property type="match status" value="1"/>
</dbReference>
<evidence type="ECO:0000313" key="3">
    <source>
        <dbReference type="RefSeq" id="XP_028334147.1"/>
    </source>
</evidence>
<dbReference type="Proteomes" id="UP000248484">
    <property type="component" value="Chromosome 17"/>
</dbReference>
<evidence type="ECO:0000256" key="1">
    <source>
        <dbReference type="ARBA" id="ARBA00009024"/>
    </source>
</evidence>
<proteinExistence type="inferred from homology"/>
<accession>A0A455ADB8</accession>
<name>A0A455ADB8_PHYMC</name>
<protein>
    <submittedName>
        <fullName evidence="3">Cornifelin isoform X2</fullName>
    </submittedName>
</protein>
<reference evidence="3" key="1">
    <citation type="submission" date="2025-08" db="UniProtKB">
        <authorList>
            <consortium name="RefSeq"/>
        </authorList>
    </citation>
    <scope>IDENTIFICATION</scope>
    <source>
        <tissue evidence="3">Muscle</tissue>
    </source>
</reference>
<dbReference type="OrthoDB" id="1045822at2759"/>
<sequence length="125" mass="13807">MQFEMHDNVKGKAMSYPVTSQPQGASSCCYPAQPSDWNTSLMDCCNDMPICLCGTFIPLCLACRISDDFGECCGTPCLPGSLNSLRTGMRERYRIEGSIGKDWAALTFCLPCALCQMARELKIRE</sequence>
<comment type="similarity">
    <text evidence="1">Belongs to the cornifelin family.</text>
</comment>
<gene>
    <name evidence="3" type="primary">CNFN</name>
</gene>
<keyword evidence="2" id="KW-1185">Reference proteome</keyword>
<dbReference type="AlphaFoldDB" id="A0A455ADB8"/>
<dbReference type="GeneID" id="102988572"/>